<sequence length="466" mass="50226">MGAKPRVLAIVLAGGEGKRLMPLTQDRAKPAVPFGGIYRLIDFSLSNIVNSGYLKIIVLTQYKSHSLDRHIARNWRMSNLFENYVAPVPAQQRRGDHWYLGSADAVYQSLNILDDERPDVVLITGADNIYRMDFSQMVDQHVESGAELTIAGIRQPLELASAFGVIDVNKTDPRRVAAFVEKPQDTSGLGLPDSPNEFLASMGNYVFNTDALYKVLSDDAVDPNSKHDMGGNIVPFFVGKGTCGVYDFTFNNVPGHSDRDCDYWRDVGTIDAYYEANMDLISVNPVFNLYNDRWPLLTGHSNLAPAKFVYGHHERLGHALDSIVSPGVIVSGGEVIGSVLSPDVRVNSWSTVRESVLLDGVNVGRNATVMRAILDKYVVVEEGAQVGVNHEHDRARGFHVSEGGITVVPKGARVKATLYAPTPAEAPDPAEAPGAAGSADAPAGSEAFEVSDSSGGAGDDGATTLV</sequence>
<keyword evidence="2 9" id="KW-0321">Glycogen metabolism</keyword>
<evidence type="ECO:0000256" key="3">
    <source>
        <dbReference type="ARBA" id="ARBA00022679"/>
    </source>
</evidence>
<dbReference type="SUPFAM" id="SSF53448">
    <property type="entry name" value="Nucleotide-diphospho-sugar transferases"/>
    <property type="match status" value="1"/>
</dbReference>
<comment type="caution">
    <text evidence="13">The sequence shown here is derived from an EMBL/GenBank/DDBJ whole genome shotgun (WGS) entry which is preliminary data.</text>
</comment>
<dbReference type="PROSITE" id="PS00809">
    <property type="entry name" value="ADP_GLC_PYROPHOSPH_2"/>
    <property type="match status" value="1"/>
</dbReference>
<dbReference type="InterPro" id="IPR029044">
    <property type="entry name" value="Nucleotide-diphossugar_trans"/>
</dbReference>
<dbReference type="InterPro" id="IPR011831">
    <property type="entry name" value="ADP-Glc_PPase"/>
</dbReference>
<dbReference type="GO" id="GO:0008878">
    <property type="term" value="F:glucose-1-phosphate adenylyltransferase activity"/>
    <property type="evidence" value="ECO:0007669"/>
    <property type="project" value="UniProtKB-UniRule"/>
</dbReference>
<evidence type="ECO:0000256" key="1">
    <source>
        <dbReference type="ARBA" id="ARBA00010443"/>
    </source>
</evidence>
<dbReference type="NCBIfam" id="TIGR02091">
    <property type="entry name" value="glgC"/>
    <property type="match status" value="1"/>
</dbReference>
<feature type="compositionally biased region" description="Low complexity" evidence="10">
    <location>
        <begin position="422"/>
        <end position="454"/>
    </location>
</feature>
<comment type="pathway">
    <text evidence="9">Glycan biosynthesis; glycogen biosynthesis.</text>
</comment>
<dbReference type="UniPathway" id="UPA00164"/>
<keyword evidence="14" id="KW-1185">Reference proteome</keyword>
<dbReference type="PROSITE" id="PS00810">
    <property type="entry name" value="ADP_GLC_PYROPHOSPH_3"/>
    <property type="match status" value="1"/>
</dbReference>
<dbReference type="InterPro" id="IPR023049">
    <property type="entry name" value="GlgC_bac"/>
</dbReference>
<dbReference type="CDD" id="cd02508">
    <property type="entry name" value="ADP_Glucose_PP"/>
    <property type="match status" value="1"/>
</dbReference>
<dbReference type="GO" id="GO:0005524">
    <property type="term" value="F:ATP binding"/>
    <property type="evidence" value="ECO:0007669"/>
    <property type="project" value="UniProtKB-KW"/>
</dbReference>
<dbReference type="EMBL" id="LVZK01000001">
    <property type="protein sequence ID" value="OAP86983.1"/>
    <property type="molecule type" value="Genomic_DNA"/>
</dbReference>
<dbReference type="AlphaFoldDB" id="A0A179B6W4"/>
<feature type="binding site" evidence="9">
    <location>
        <position position="164"/>
    </location>
    <ligand>
        <name>alpha-D-glucose 1-phosphate</name>
        <dbReference type="ChEBI" id="CHEBI:58601"/>
    </ligand>
</feature>
<keyword evidence="7 9" id="KW-0320">Glycogen biosynthesis</keyword>
<feature type="binding site" evidence="9">
    <location>
        <begin position="181"/>
        <end position="182"/>
    </location>
    <ligand>
        <name>alpha-D-glucose 1-phosphate</name>
        <dbReference type="ChEBI" id="CHEBI:58601"/>
    </ligand>
</feature>
<evidence type="ECO:0000259" key="12">
    <source>
        <dbReference type="Pfam" id="PF24894"/>
    </source>
</evidence>
<comment type="similarity">
    <text evidence="1 9">Belongs to the bacterial/plant glucose-1-phosphate adenylyltransferase family.</text>
</comment>
<keyword evidence="3 9" id="KW-0808">Transferase</keyword>
<evidence type="ECO:0000313" key="14">
    <source>
        <dbReference type="Proteomes" id="UP000078368"/>
    </source>
</evidence>
<dbReference type="PROSITE" id="PS00808">
    <property type="entry name" value="ADP_GLC_PYROPHOSPH_1"/>
    <property type="match status" value="1"/>
</dbReference>
<feature type="site" description="Could play a key role in the communication between the regulatory and the substrate sites" evidence="9">
    <location>
        <position position="61"/>
    </location>
</feature>
<evidence type="ECO:0000256" key="2">
    <source>
        <dbReference type="ARBA" id="ARBA00022600"/>
    </source>
</evidence>
<dbReference type="InterPro" id="IPR005836">
    <property type="entry name" value="ADP_Glu_pyroP_CS"/>
</dbReference>
<feature type="binding site" evidence="9">
    <location>
        <position position="99"/>
    </location>
    <ligand>
        <name>alpha-D-glucose 1-phosphate</name>
        <dbReference type="ChEBI" id="CHEBI:58601"/>
    </ligand>
</feature>
<gene>
    <name evidence="9" type="primary">glgC</name>
    <name evidence="13" type="ORF">A4H34_07745</name>
</gene>
<dbReference type="PANTHER" id="PTHR43523:SF2">
    <property type="entry name" value="GLUCOSE-1-PHOSPHATE ADENYLYLTRANSFERASE"/>
    <property type="match status" value="1"/>
</dbReference>
<name>A0A179B6W4_9ACTO</name>
<dbReference type="NCBIfam" id="NF002023">
    <property type="entry name" value="PRK00844.1"/>
    <property type="match status" value="1"/>
</dbReference>
<dbReference type="HAMAP" id="MF_00624">
    <property type="entry name" value="GlgC"/>
    <property type="match status" value="1"/>
</dbReference>
<dbReference type="InterPro" id="IPR011004">
    <property type="entry name" value="Trimer_LpxA-like_sf"/>
</dbReference>
<dbReference type="Pfam" id="PF00483">
    <property type="entry name" value="NTP_transferase"/>
    <property type="match status" value="1"/>
</dbReference>
<protein>
    <recommendedName>
        <fullName evidence="9">Glucose-1-phosphate adenylyltransferase</fullName>
        <ecNumber evidence="9">2.7.7.27</ecNumber>
    </recommendedName>
    <alternativeName>
        <fullName evidence="9">ADP-glucose pyrophosphorylase</fullName>
        <shortName evidence="9">ADPGlc PPase</shortName>
    </alternativeName>
    <alternativeName>
        <fullName evidence="9">ADP-glucose synthase</fullName>
    </alternativeName>
</protein>
<dbReference type="GO" id="GO:0005978">
    <property type="term" value="P:glycogen biosynthetic process"/>
    <property type="evidence" value="ECO:0007669"/>
    <property type="project" value="UniProtKB-UniRule"/>
</dbReference>
<accession>A0A179B6W4</accession>
<proteinExistence type="inferred from homology"/>
<keyword evidence="4 9" id="KW-0548">Nucleotidyltransferase</keyword>
<dbReference type="InterPro" id="IPR056818">
    <property type="entry name" value="GlmU/GlgC-like_hexapep"/>
</dbReference>
<dbReference type="Proteomes" id="UP000078368">
    <property type="component" value="Unassembled WGS sequence"/>
</dbReference>
<evidence type="ECO:0000256" key="5">
    <source>
        <dbReference type="ARBA" id="ARBA00022741"/>
    </source>
</evidence>
<dbReference type="CDD" id="cd04651">
    <property type="entry name" value="LbH_G1P_AT_C"/>
    <property type="match status" value="1"/>
</dbReference>
<reference evidence="13 14" key="1">
    <citation type="submission" date="2016-04" db="EMBL/GenBank/DDBJ databases">
        <title>Peptidophaga gingivicola gen. nov., sp. nov., isolated from human subgingival plaque.</title>
        <authorList>
            <person name="Beall C.J."/>
            <person name="Mokrzan E.M."/>
            <person name="Griffen A.L."/>
            <person name="Leys E.J."/>
        </authorList>
    </citation>
    <scope>NUCLEOTIDE SEQUENCE [LARGE SCALE GENOMIC DNA]</scope>
    <source>
        <strain evidence="13 14">BA112</strain>
    </source>
</reference>
<evidence type="ECO:0000256" key="6">
    <source>
        <dbReference type="ARBA" id="ARBA00022840"/>
    </source>
</evidence>
<organism evidence="13 14">
    <name type="scientific">Peptidiphaga gingivicola</name>
    <dbReference type="NCBI Taxonomy" id="2741497"/>
    <lineage>
        <taxon>Bacteria</taxon>
        <taxon>Bacillati</taxon>
        <taxon>Actinomycetota</taxon>
        <taxon>Actinomycetes</taxon>
        <taxon>Actinomycetales</taxon>
        <taxon>Actinomycetaceae</taxon>
        <taxon>Peptidiphaga</taxon>
    </lineage>
</organism>
<dbReference type="OrthoDB" id="9801810at2"/>
<dbReference type="STRING" id="1823756.A4H34_07745"/>
<evidence type="ECO:0000259" key="11">
    <source>
        <dbReference type="Pfam" id="PF00483"/>
    </source>
</evidence>
<keyword evidence="6 9" id="KW-0067">ATP-binding</keyword>
<comment type="subunit">
    <text evidence="9">Homotetramer.</text>
</comment>
<dbReference type="InterPro" id="IPR005835">
    <property type="entry name" value="NTP_transferase_dom"/>
</dbReference>
<feature type="domain" description="Glucose-1-phosphate adenylyltransferase/Bifunctional protein GlmU-like C-terminal hexapeptide" evidence="12">
    <location>
        <begin position="304"/>
        <end position="408"/>
    </location>
</feature>
<dbReference type="PANTHER" id="PTHR43523">
    <property type="entry name" value="GLUCOSE-1-PHOSPHATE ADENYLYLTRANSFERASE-RELATED"/>
    <property type="match status" value="1"/>
</dbReference>
<keyword evidence="5 9" id="KW-0547">Nucleotide-binding</keyword>
<feature type="region of interest" description="Disordered" evidence="10">
    <location>
        <begin position="422"/>
        <end position="466"/>
    </location>
</feature>
<comment type="catalytic activity">
    <reaction evidence="9">
        <text>alpha-D-glucose 1-phosphate + ATP + H(+) = ADP-alpha-D-glucose + diphosphate</text>
        <dbReference type="Rhea" id="RHEA:12120"/>
        <dbReference type="ChEBI" id="CHEBI:15378"/>
        <dbReference type="ChEBI" id="CHEBI:30616"/>
        <dbReference type="ChEBI" id="CHEBI:33019"/>
        <dbReference type="ChEBI" id="CHEBI:57498"/>
        <dbReference type="ChEBI" id="CHEBI:58601"/>
        <dbReference type="EC" id="2.7.7.27"/>
    </reaction>
</comment>
<evidence type="ECO:0000256" key="10">
    <source>
        <dbReference type="SAM" id="MobiDB-lite"/>
    </source>
</evidence>
<dbReference type="SUPFAM" id="SSF51161">
    <property type="entry name" value="Trimeric LpxA-like enzymes"/>
    <property type="match status" value="1"/>
</dbReference>
<feature type="binding site" evidence="9">
    <location>
        <position position="201"/>
    </location>
    <ligand>
        <name>alpha-D-glucose 1-phosphate</name>
        <dbReference type="ChEBI" id="CHEBI:58601"/>
    </ligand>
</feature>
<dbReference type="NCBIfam" id="NF001947">
    <property type="entry name" value="PRK00725.1"/>
    <property type="match status" value="1"/>
</dbReference>
<evidence type="ECO:0000313" key="13">
    <source>
        <dbReference type="EMBL" id="OAP86983.1"/>
    </source>
</evidence>
<dbReference type="Gene3D" id="3.90.550.10">
    <property type="entry name" value="Spore Coat Polysaccharide Biosynthesis Protein SpsA, Chain A"/>
    <property type="match status" value="1"/>
</dbReference>
<dbReference type="EC" id="2.7.7.27" evidence="9"/>
<dbReference type="Pfam" id="PF24894">
    <property type="entry name" value="Hexapep_GlmU"/>
    <property type="match status" value="1"/>
</dbReference>
<evidence type="ECO:0000256" key="7">
    <source>
        <dbReference type="ARBA" id="ARBA00023056"/>
    </source>
</evidence>
<dbReference type="Gene3D" id="2.160.10.10">
    <property type="entry name" value="Hexapeptide repeat proteins"/>
    <property type="match status" value="1"/>
</dbReference>
<keyword evidence="8 9" id="KW-0119">Carbohydrate metabolism</keyword>
<evidence type="ECO:0000256" key="9">
    <source>
        <dbReference type="HAMAP-Rule" id="MF_00624"/>
    </source>
</evidence>
<comment type="function">
    <text evidence="9">Involved in the biosynthesis of ADP-glucose, a building block required for the elongation reactions to produce glycogen. Catalyzes the reaction between ATP and alpha-D-glucose 1-phosphate (G1P) to produce pyrophosphate and ADP-Glc.</text>
</comment>
<feature type="domain" description="Nucleotidyl transferase" evidence="11">
    <location>
        <begin position="9"/>
        <end position="280"/>
    </location>
</feature>
<evidence type="ECO:0000256" key="8">
    <source>
        <dbReference type="ARBA" id="ARBA00023277"/>
    </source>
</evidence>
<evidence type="ECO:0000256" key="4">
    <source>
        <dbReference type="ARBA" id="ARBA00022695"/>
    </source>
</evidence>
<dbReference type="RefSeq" id="WP_064231593.1">
    <property type="nucleotide sequence ID" value="NZ_LVZK01000001.1"/>
</dbReference>
<feature type="site" description="Could play a key role in the communication between the regulatory and the substrate sites" evidence="9">
    <location>
        <position position="98"/>
    </location>
</feature>